<sequence length="350" mass="38056">MSSLDLDALLAPCEDPAPCGPNLEYSAEYLELLEIAEGKPEQQFGSVVIPAEDPSWPQVGRQAAELLGRSKDLRLATLLLRAHTHLDGLSGLSTGLQLITGLLERYWDHLHPELEDGDATMRLAALADIASPAGLFADLRKQDYISVRSVSFSVREVEDALARRNSEDPNALTEERLRQVLNENSEATVRASQLFDSALKSARAIEAIFARADTDSVGLQLDQLIRLLDQLHRPLREVAAVFTVAEPEAVVDEAPAASEAEPGSAAPVVAARVVQVQALPASIDNRQDALKLIQLACDYLEKHEPTNPAPLLLRRAQRLMTMSFIDIIRELAPESAAQIEALSGVKSDKG</sequence>
<name>A0ABV8MVN6_9NEIS</name>
<proteinExistence type="predicted"/>
<dbReference type="InterPro" id="IPR017740">
    <property type="entry name" value="TssA-like"/>
</dbReference>
<dbReference type="Pfam" id="PF06812">
    <property type="entry name" value="ImpA_N"/>
    <property type="match status" value="1"/>
</dbReference>
<dbReference type="InterPro" id="IPR010657">
    <property type="entry name" value="ImpA_N"/>
</dbReference>
<comment type="caution">
    <text evidence="2">The sequence shown here is derived from an EMBL/GenBank/DDBJ whole genome shotgun (WGS) entry which is preliminary data.</text>
</comment>
<reference evidence="3" key="1">
    <citation type="journal article" date="2019" name="Int. J. Syst. Evol. Microbiol.">
        <title>The Global Catalogue of Microorganisms (GCM) 10K type strain sequencing project: providing services to taxonomists for standard genome sequencing and annotation.</title>
        <authorList>
            <consortium name="The Broad Institute Genomics Platform"/>
            <consortium name="The Broad Institute Genome Sequencing Center for Infectious Disease"/>
            <person name="Wu L."/>
            <person name="Ma J."/>
        </authorList>
    </citation>
    <scope>NUCLEOTIDE SEQUENCE [LARGE SCALE GENOMIC DNA]</scope>
    <source>
        <strain evidence="3">LMG 29894</strain>
    </source>
</reference>
<evidence type="ECO:0000259" key="1">
    <source>
        <dbReference type="Pfam" id="PF06812"/>
    </source>
</evidence>
<dbReference type="PANTHER" id="PTHR37951:SF1">
    <property type="entry name" value="TYPE VI SECRETION SYSTEM COMPONENT TSSA1"/>
    <property type="match status" value="1"/>
</dbReference>
<evidence type="ECO:0000313" key="2">
    <source>
        <dbReference type="EMBL" id="MFC4161727.1"/>
    </source>
</evidence>
<keyword evidence="3" id="KW-1185">Reference proteome</keyword>
<organism evidence="2 3">
    <name type="scientific">Chitinimonas lacunae</name>
    <dbReference type="NCBI Taxonomy" id="1963018"/>
    <lineage>
        <taxon>Bacteria</taxon>
        <taxon>Pseudomonadati</taxon>
        <taxon>Pseudomonadota</taxon>
        <taxon>Betaproteobacteria</taxon>
        <taxon>Neisseriales</taxon>
        <taxon>Chitinibacteraceae</taxon>
        <taxon>Chitinimonas</taxon>
    </lineage>
</organism>
<dbReference type="RefSeq" id="WP_378168175.1">
    <property type="nucleotide sequence ID" value="NZ_JBHSBU010000002.1"/>
</dbReference>
<evidence type="ECO:0000313" key="3">
    <source>
        <dbReference type="Proteomes" id="UP001595791"/>
    </source>
</evidence>
<dbReference type="PANTHER" id="PTHR37951">
    <property type="entry name" value="CYTOPLASMIC PROTEIN-RELATED"/>
    <property type="match status" value="1"/>
</dbReference>
<dbReference type="EMBL" id="JBHSBU010000002">
    <property type="protein sequence ID" value="MFC4161727.1"/>
    <property type="molecule type" value="Genomic_DNA"/>
</dbReference>
<accession>A0ABV8MVN6</accession>
<protein>
    <submittedName>
        <fullName evidence="2">Type VI secretion system protein TssA</fullName>
    </submittedName>
</protein>
<gene>
    <name evidence="2" type="primary">tssA</name>
    <name evidence="2" type="ORF">ACFOW7_20535</name>
</gene>
<dbReference type="NCBIfam" id="TIGR03363">
    <property type="entry name" value="VI_chp_8"/>
    <property type="match status" value="1"/>
</dbReference>
<dbReference type="Proteomes" id="UP001595791">
    <property type="component" value="Unassembled WGS sequence"/>
</dbReference>
<feature type="domain" description="ImpA N-terminal" evidence="1">
    <location>
        <begin position="10"/>
        <end position="129"/>
    </location>
</feature>